<keyword evidence="5" id="KW-1185">Reference proteome</keyword>
<dbReference type="InterPro" id="IPR036737">
    <property type="entry name" value="OmpA-like_sf"/>
</dbReference>
<feature type="transmembrane region" description="Helical" evidence="2">
    <location>
        <begin position="105"/>
        <end position="127"/>
    </location>
</feature>
<reference evidence="5" key="1">
    <citation type="journal article" date="2019" name="Int. J. Syst. Evol. Microbiol.">
        <title>The Global Catalogue of Microorganisms (GCM) 10K type strain sequencing project: providing services to taxonomists for standard genome sequencing and annotation.</title>
        <authorList>
            <consortium name="The Broad Institute Genomics Platform"/>
            <consortium name="The Broad Institute Genome Sequencing Center for Infectious Disease"/>
            <person name="Wu L."/>
            <person name="Ma J."/>
        </authorList>
    </citation>
    <scope>NUCLEOTIDE SEQUENCE [LARGE SCALE GENOMIC DNA]</scope>
    <source>
        <strain evidence="5">KCTC 42866</strain>
    </source>
</reference>
<dbReference type="Gene3D" id="3.30.1330.60">
    <property type="entry name" value="OmpA-like domain"/>
    <property type="match status" value="1"/>
</dbReference>
<sequence length="1386" mass="158930">MPIHNQYTITPALVEEFLYVALNGKGFSIDIDDYVVAAQILRGVDDVKESLGEIKVALAAVICRNAEEQRHFYTLFDSFFSENEAFFLRKQKLEQEGQYKKKKRFVYCGISATLIAIFLFLTFAPVFKPESLTIDDFKLDSISDHHAVGMPLKISVADDFLKDKQFAARQTFIEKLFKPKFDSTGLKTTWNLQDTTFNNRNLVEYRFAKPGTKKIEVWFSIPNVRKKIEKSSSLLICDSLPEISFSGKDFVNKGDTVTLKAGNNQNKSVKWTIDGRDTITRNNILRYHFDSVKTYLIGGKYLNQICPHNVNQKNIDVKDLDKFSIINTQTGKLKASTFKELTSFFYILFWIIGILFLCVSLCYFTPFLYRIYENAQLKLYEKIFPNKQAEYLQATELPTFLGTKMPVDIQFFNKDIFISGKDAIVKLAFDLRKKIESEVFVLNLRKTSKATIQNFGLFSPVLQNKNIQRSYLVIIDKSYVSSPQVKLFQYLVSLLLGSQVELNVYYYIKSPLNLFQKQAHNTVSINYLKNRHYQSVLIVFGDGYNFLDDQFAEVYIPFRNEFSYWSSRLLITPIAAADWSLNEKILASFFNVLPADNIGLINAFEVLLNEVYNQKIIGTSLYQTYSSKFIEFEEIEELRAYVNDEQIFQWIAAIAVYPKINWEVIVAIGNRLDNGLVTYQNLLKMCRIDWVRQGAFPTKIRLELLKKLTLENEIKTREALIRLLEEDSENDQESFANNEKIMQLIVNKFVLYSNNPLKYPAYRKEEKEFLKFYQNGKIGDIPLKIYLQGVHPKNNTENWDNPLSTDSDNGDKLLHYYNNKVVLPKADNVKRKIRNSLLIPLILLGVLLFLGVLIGFTKPNLPQLVKTEVVTGNASNWKVLLNKNVCYLKFSPSRLILSKNGTVLLDTAVSVDTSKTKVDTLNLTGFEKVEGEKLEFRLISEKKGTISESFQIDSLQSHLQIFRSDCVPNDPPNHQVYLRYYPERLKDSMKIFQDKLIKEGYNVAPDLDREQTNLSVVRYSAGYDANRADMVAIQAGVFFRKDIKAEKVNATLNNQIEVWIKGTVDTVQIQYNAADQKAIADKLKKDLEAVGYYVQQNVMGAFDWNNEVRYYRRDNKDKATAILKIVRNSTLGSMKINQLQLSLPEKNNNIIKVWLKDLTLPQNSCKSVKTSSSYTFYFDRDKSNIRAEDQKMIDDLLKLLRDNPDNEVKITAYVSSGNTEAYRLQLAKALSNSFINYIIKNGINASRLKAAGMEVPLSGNNCGNRIEIKINKNSICKSVGLGDSYIIYFEKGMPTLSTEAVQLLKELASKLDKNPNIKITVNSYSRGLGMKMSEQYGNAIKSHLSNKMVNKESGLYKSYRDDPSDKTNDCGEKSIIIVQDFSDTKN</sequence>
<protein>
    <submittedName>
        <fullName evidence="4">OmpA family protein</fullName>
    </submittedName>
</protein>
<gene>
    <name evidence="4" type="ORF">ACFSR6_09865</name>
</gene>
<evidence type="ECO:0000313" key="5">
    <source>
        <dbReference type="Proteomes" id="UP001597461"/>
    </source>
</evidence>
<organism evidence="4 5">
    <name type="scientific">Pedobacter vanadiisoli</name>
    <dbReference type="NCBI Taxonomy" id="1761975"/>
    <lineage>
        <taxon>Bacteria</taxon>
        <taxon>Pseudomonadati</taxon>
        <taxon>Bacteroidota</taxon>
        <taxon>Sphingobacteriia</taxon>
        <taxon>Sphingobacteriales</taxon>
        <taxon>Sphingobacteriaceae</taxon>
        <taxon>Pedobacter</taxon>
    </lineage>
</organism>
<dbReference type="PROSITE" id="PS51123">
    <property type="entry name" value="OMPA_2"/>
    <property type="match status" value="1"/>
</dbReference>
<dbReference type="InterPro" id="IPR006665">
    <property type="entry name" value="OmpA-like"/>
</dbReference>
<keyword evidence="2" id="KW-0812">Transmembrane</keyword>
<feature type="domain" description="OmpA-like" evidence="3">
    <location>
        <begin position="1165"/>
        <end position="1274"/>
    </location>
</feature>
<keyword evidence="1 2" id="KW-0472">Membrane</keyword>
<keyword evidence="2" id="KW-1133">Transmembrane helix</keyword>
<evidence type="ECO:0000256" key="1">
    <source>
        <dbReference type="PROSITE-ProRule" id="PRU00473"/>
    </source>
</evidence>
<dbReference type="Proteomes" id="UP001597461">
    <property type="component" value="Unassembled WGS sequence"/>
</dbReference>
<dbReference type="RefSeq" id="WP_379078219.1">
    <property type="nucleotide sequence ID" value="NZ_JBHULL010000008.1"/>
</dbReference>
<comment type="caution">
    <text evidence="4">The sequence shown here is derived from an EMBL/GenBank/DDBJ whole genome shotgun (WGS) entry which is preliminary data.</text>
</comment>
<feature type="transmembrane region" description="Helical" evidence="2">
    <location>
        <begin position="837"/>
        <end position="856"/>
    </location>
</feature>
<feature type="transmembrane region" description="Helical" evidence="2">
    <location>
        <begin position="344"/>
        <end position="369"/>
    </location>
</feature>
<name>A0ABW5MK70_9SPHI</name>
<evidence type="ECO:0000259" key="3">
    <source>
        <dbReference type="PROSITE" id="PS51123"/>
    </source>
</evidence>
<proteinExistence type="predicted"/>
<evidence type="ECO:0000256" key="2">
    <source>
        <dbReference type="SAM" id="Phobius"/>
    </source>
</evidence>
<dbReference type="EMBL" id="JBHULL010000008">
    <property type="protein sequence ID" value="MFD2582795.1"/>
    <property type="molecule type" value="Genomic_DNA"/>
</dbReference>
<dbReference type="SUPFAM" id="SSF103088">
    <property type="entry name" value="OmpA-like"/>
    <property type="match status" value="1"/>
</dbReference>
<accession>A0ABW5MK70</accession>
<evidence type="ECO:0000313" key="4">
    <source>
        <dbReference type="EMBL" id="MFD2582795.1"/>
    </source>
</evidence>
<dbReference type="Pfam" id="PF00691">
    <property type="entry name" value="OmpA"/>
    <property type="match status" value="1"/>
</dbReference>